<reference evidence="8" key="2">
    <citation type="submission" date="2020-09" db="EMBL/GenBank/DDBJ databases">
        <authorList>
            <person name="Sun Q."/>
            <person name="Zhou Y."/>
        </authorList>
    </citation>
    <scope>NUCLEOTIDE SEQUENCE</scope>
    <source>
        <strain evidence="8">CGMCC 4.7299</strain>
    </source>
</reference>
<dbReference type="InterPro" id="IPR006162">
    <property type="entry name" value="Ppantetheine_attach_site"/>
</dbReference>
<protein>
    <recommendedName>
        <fullName evidence="10">Acyl transferase domain-containing protein</fullName>
    </recommendedName>
</protein>
<name>A0A8J3BY44_9ACTN</name>
<dbReference type="SUPFAM" id="SSF52151">
    <property type="entry name" value="FabD/lysophospholipase-like"/>
    <property type="match status" value="1"/>
</dbReference>
<feature type="domain" description="Ketosynthase family 3 (KS3)" evidence="7">
    <location>
        <begin position="1072"/>
        <end position="1492"/>
    </location>
</feature>
<dbReference type="Gene3D" id="3.30.70.3290">
    <property type="match status" value="1"/>
</dbReference>
<dbReference type="InterPro" id="IPR016036">
    <property type="entry name" value="Malonyl_transacylase_ACP-bd"/>
</dbReference>
<feature type="domain" description="Ketosynthase family 3 (KS3)" evidence="7">
    <location>
        <begin position="87"/>
        <end position="510"/>
    </location>
</feature>
<feature type="compositionally biased region" description="Polar residues" evidence="5">
    <location>
        <begin position="522"/>
        <end position="531"/>
    </location>
</feature>
<dbReference type="InterPro" id="IPR020806">
    <property type="entry name" value="PKS_PP-bd"/>
</dbReference>
<proteinExistence type="predicted"/>
<dbReference type="Pfam" id="PF16197">
    <property type="entry name" value="KAsynt_C_assoc"/>
    <property type="match status" value="2"/>
</dbReference>
<dbReference type="InterPro" id="IPR032821">
    <property type="entry name" value="PKS_assoc"/>
</dbReference>
<evidence type="ECO:0000259" key="6">
    <source>
        <dbReference type="PROSITE" id="PS50075"/>
    </source>
</evidence>
<gene>
    <name evidence="8" type="ORF">GCM10012284_11310</name>
</gene>
<dbReference type="Gene3D" id="3.40.366.10">
    <property type="entry name" value="Malonyl-Coenzyme A Acyl Carrier Protein, domain 2"/>
    <property type="match status" value="1"/>
</dbReference>
<dbReference type="GO" id="GO:0006633">
    <property type="term" value="P:fatty acid biosynthetic process"/>
    <property type="evidence" value="ECO:0007669"/>
    <property type="project" value="InterPro"/>
</dbReference>
<evidence type="ECO:0000313" key="8">
    <source>
        <dbReference type="EMBL" id="GGK79055.1"/>
    </source>
</evidence>
<keyword evidence="4" id="KW-0012">Acyltransferase</keyword>
<dbReference type="InterPro" id="IPR016039">
    <property type="entry name" value="Thiolase-like"/>
</dbReference>
<feature type="domain" description="Carrier" evidence="6">
    <location>
        <begin position="980"/>
        <end position="1058"/>
    </location>
</feature>
<dbReference type="Pfam" id="PF00109">
    <property type="entry name" value="ketoacyl-synt"/>
    <property type="match status" value="2"/>
</dbReference>
<dbReference type="InterPro" id="IPR009081">
    <property type="entry name" value="PP-bd_ACP"/>
</dbReference>
<dbReference type="CDD" id="cd00833">
    <property type="entry name" value="PKS"/>
    <property type="match status" value="2"/>
</dbReference>
<evidence type="ECO:0008006" key="10">
    <source>
        <dbReference type="Google" id="ProtNLM"/>
    </source>
</evidence>
<dbReference type="PROSITE" id="PS00012">
    <property type="entry name" value="PHOSPHOPANTETHEINE"/>
    <property type="match status" value="2"/>
</dbReference>
<dbReference type="SMART" id="SM00827">
    <property type="entry name" value="PKS_AT"/>
    <property type="match status" value="1"/>
</dbReference>
<reference evidence="8" key="1">
    <citation type="journal article" date="2014" name="Int. J. Syst. Evol. Microbiol.">
        <title>Complete genome sequence of Corynebacterium casei LMG S-19264T (=DSM 44701T), isolated from a smear-ripened cheese.</title>
        <authorList>
            <consortium name="US DOE Joint Genome Institute (JGI-PGF)"/>
            <person name="Walter F."/>
            <person name="Albersmeier A."/>
            <person name="Kalinowski J."/>
            <person name="Ruckert C."/>
        </authorList>
    </citation>
    <scope>NUCLEOTIDE SEQUENCE</scope>
    <source>
        <strain evidence="8">CGMCC 4.7299</strain>
    </source>
</reference>
<keyword evidence="3" id="KW-0808">Transferase</keyword>
<dbReference type="PANTHER" id="PTHR43775">
    <property type="entry name" value="FATTY ACID SYNTHASE"/>
    <property type="match status" value="1"/>
</dbReference>
<sequence length="1678" mass="177608">MDTMRRLVGSDAFGAMVPFRRMGVYRDRAAQFRAELGAELGLTLRATVLFDYPHPQALAHFLAGLAGGPAAPQDPHPGQAAPSPAAGEPVAIVGMACRLPGGVESPDDLWQVVSDRVDTVGDFPVDRGWDPELYDTDPTASGKSVTRRGNFLRDAAGFDAEFFGIAPREALGMDPQQRLLLETAWEAVESAGIDPTTLRDSDTGVFAGIISQDYLLGLDRAPRQVEGYALTGSFTSVASGRIAYFLGLTGPAITVDTACSSSLVSAHLAAQALRRGECSLALAGGATVMATPGVFVEFSRKRGLSADGRCKSFAAAADGTGWGEGAAVLLLERLSDAHRNGHRVLAVVRGSAVNQDGASNGLTAPNGPAQQRVIRQALRDGGLTPADVGAVEAHGTGTTLGDPIEAQALLAVYGQDRRSPLQLGSLKSNIGHTQGAAGVAGVIKSVLALRHESLPATLHVDAPSPHVDWSAGTVELLTEAKPWPRGDAPRRIGVSAFGASGTNAHVIVEEPPAADPEPSASNRESSATGSETAAVETGPLRPFLLSARSTAALPEQARRLATHLRGHPDLSLDDVARSLATSRAALEHRTVVLAADRDTLLRGLEGKPAARGVASAERRVALLFSGQGSQRPGMGRGLSERFEVFRAAYDEVYRYLDPAVRDAATGSGDGAGLLDQTRYTQPALFAYQVAVFRLLEHWGVFPEFVAGHSIGELAAAHVAGVLSLPDAATLVTARGRLMQALPPGGAMVAVEASEQELRRLLCEGADIAAVNGPRAVVLSGDEDAVAAVVGRLPDRCKRLNVSHAFHSARMEPMLAEFRAVAERISYRAPQIPFVSTLTGEPVGTFDAGYWVRHARETVRFHDGVQWLHREGVTDFVEIGPSGVLSPMVHAGLPQGSPTVVPVATKHHPETGSLLTALAELHVRGVQLDWNAVLPGAVVPLPTYAFQHRRFWLDSEVRPPARPAEASPASVTRTAAPASASGRTDLLDLVLTEMAEVLGYESAGEMPPDSAFKELGFDSIAILMLAETLTEATGVPLPATAMFSHPTANSLARYLADPGGTDEPVTAEAGADEDDIAVVAMSCRYPGGIGSPEDLWRVVSEGLDVISDFPGDRGWDLDELYDPDPDHPYTSYTRSGGFLTDVAGFDAEFFGIPPREALTMDPQQRLALETSWEAFERAGIDPASLRGGRTGVFVGTDRNDYADLLKRQPEATGYLTTGSMLSGRVAYTFGLEGPALSIDTACSSSLVAIHLAAQALRRGECPLALAGGVTVMATPEPFVAFSRQRGLAADGRIKSFADAADGTSWAEGIGFLVLERVSDARRNGHPVHALIRGSAVNQDGASNGLTAPNGLAQQHLIRQALANARLNPADVDAVEAHATGTVLGDPIEAEALIATYGRQRTTPLYLGSIKSNIGHTQAAAGVAGVIKMVQAMRHGVLPRTLHVDEPSTRVAWTAGQVELLTEPVPWPGDDRPRRAGVSSFGISGTNAHLILEQPPAAQTPEPPGPTRQFEHTRYWPQEPVAPTAEPDRSLGERLAAMPDEDRDRVLRNLVRTEVAAVLGHAGAVPEDRTFRDLGFDSLTVTTLGRRLRAATGLRLPNTLVFDFPTPADLATHIAGEFHRRDDLAEVERSVDALDDASRAALAERVRALLRRLEPAGAGELSSVSNAEMFELLDRELGSP</sequence>
<comment type="caution">
    <text evidence="8">The sequence shown here is derived from an EMBL/GenBank/DDBJ whole genome shotgun (WGS) entry which is preliminary data.</text>
</comment>
<dbReference type="SMART" id="SM00825">
    <property type="entry name" value="PKS_KS"/>
    <property type="match status" value="2"/>
</dbReference>
<dbReference type="SUPFAM" id="SSF55048">
    <property type="entry name" value="Probable ACP-binding domain of malonyl-CoA ACP transacylase"/>
    <property type="match status" value="1"/>
</dbReference>
<dbReference type="GO" id="GO:0004312">
    <property type="term" value="F:fatty acid synthase activity"/>
    <property type="evidence" value="ECO:0007669"/>
    <property type="project" value="TreeGrafter"/>
</dbReference>
<dbReference type="EMBL" id="BMMX01000002">
    <property type="protein sequence ID" value="GGK79055.1"/>
    <property type="molecule type" value="Genomic_DNA"/>
</dbReference>
<accession>A0A8J3BY44</accession>
<dbReference type="SUPFAM" id="SSF47336">
    <property type="entry name" value="ACP-like"/>
    <property type="match status" value="3"/>
</dbReference>
<dbReference type="Gene3D" id="1.10.1200.10">
    <property type="entry name" value="ACP-like"/>
    <property type="match status" value="3"/>
</dbReference>
<keyword evidence="1" id="KW-0596">Phosphopantetheine</keyword>
<evidence type="ECO:0000313" key="9">
    <source>
        <dbReference type="Proteomes" id="UP000656042"/>
    </source>
</evidence>
<evidence type="ECO:0000256" key="1">
    <source>
        <dbReference type="ARBA" id="ARBA00022450"/>
    </source>
</evidence>
<dbReference type="SUPFAM" id="SSF53901">
    <property type="entry name" value="Thiolase-like"/>
    <property type="match status" value="2"/>
</dbReference>
<dbReference type="InterPro" id="IPR036736">
    <property type="entry name" value="ACP-like_sf"/>
</dbReference>
<dbReference type="InterPro" id="IPR050091">
    <property type="entry name" value="PKS_NRPS_Biosynth_Enz"/>
</dbReference>
<dbReference type="InterPro" id="IPR016035">
    <property type="entry name" value="Acyl_Trfase/lysoPLipase"/>
</dbReference>
<evidence type="ECO:0000256" key="5">
    <source>
        <dbReference type="SAM" id="MobiDB-lite"/>
    </source>
</evidence>
<keyword evidence="9" id="KW-1185">Reference proteome</keyword>
<dbReference type="Proteomes" id="UP000656042">
    <property type="component" value="Unassembled WGS sequence"/>
</dbReference>
<evidence type="ECO:0000256" key="4">
    <source>
        <dbReference type="ARBA" id="ARBA00023315"/>
    </source>
</evidence>
<dbReference type="FunFam" id="3.40.47.10:FF:000019">
    <property type="entry name" value="Polyketide synthase type I"/>
    <property type="match status" value="2"/>
</dbReference>
<feature type="domain" description="Carrier" evidence="6">
    <location>
        <begin position="1536"/>
        <end position="1616"/>
    </location>
</feature>
<organism evidence="8 9">
    <name type="scientific">Mangrovihabitans endophyticus</name>
    <dbReference type="NCBI Taxonomy" id="1751298"/>
    <lineage>
        <taxon>Bacteria</taxon>
        <taxon>Bacillati</taxon>
        <taxon>Actinomycetota</taxon>
        <taxon>Actinomycetes</taxon>
        <taxon>Micromonosporales</taxon>
        <taxon>Micromonosporaceae</taxon>
        <taxon>Mangrovihabitans</taxon>
    </lineage>
</organism>
<keyword evidence="2" id="KW-0597">Phosphoprotein</keyword>
<dbReference type="InterPro" id="IPR001227">
    <property type="entry name" value="Ac_transferase_dom_sf"/>
</dbReference>
<evidence type="ECO:0000259" key="7">
    <source>
        <dbReference type="PROSITE" id="PS52004"/>
    </source>
</evidence>
<dbReference type="Gene3D" id="3.40.47.10">
    <property type="match status" value="2"/>
</dbReference>
<evidence type="ECO:0000256" key="3">
    <source>
        <dbReference type="ARBA" id="ARBA00022679"/>
    </source>
</evidence>
<dbReference type="InterPro" id="IPR018201">
    <property type="entry name" value="Ketoacyl_synth_AS"/>
</dbReference>
<dbReference type="InterPro" id="IPR014031">
    <property type="entry name" value="Ketoacyl_synth_C"/>
</dbReference>
<dbReference type="SMART" id="SM01294">
    <property type="entry name" value="PKS_PP_betabranch"/>
    <property type="match status" value="1"/>
</dbReference>
<dbReference type="InterPro" id="IPR020841">
    <property type="entry name" value="PKS_Beta-ketoAc_synthase_dom"/>
</dbReference>
<dbReference type="Pfam" id="PF00698">
    <property type="entry name" value="Acyl_transf_1"/>
    <property type="match status" value="1"/>
</dbReference>
<dbReference type="Pfam" id="PF00550">
    <property type="entry name" value="PP-binding"/>
    <property type="match status" value="2"/>
</dbReference>
<dbReference type="PROSITE" id="PS52004">
    <property type="entry name" value="KS3_2"/>
    <property type="match status" value="2"/>
</dbReference>
<dbReference type="PROSITE" id="PS50075">
    <property type="entry name" value="CARRIER"/>
    <property type="match status" value="2"/>
</dbReference>
<dbReference type="PROSITE" id="PS00606">
    <property type="entry name" value="KS3_1"/>
    <property type="match status" value="1"/>
</dbReference>
<dbReference type="InterPro" id="IPR014043">
    <property type="entry name" value="Acyl_transferase_dom"/>
</dbReference>
<dbReference type="Pfam" id="PF02801">
    <property type="entry name" value="Ketoacyl-synt_C"/>
    <property type="match status" value="2"/>
</dbReference>
<feature type="region of interest" description="Disordered" evidence="5">
    <location>
        <begin position="511"/>
        <end position="536"/>
    </location>
</feature>
<evidence type="ECO:0000256" key="2">
    <source>
        <dbReference type="ARBA" id="ARBA00022553"/>
    </source>
</evidence>
<dbReference type="SMART" id="SM00823">
    <property type="entry name" value="PKS_PP"/>
    <property type="match status" value="3"/>
</dbReference>
<dbReference type="PANTHER" id="PTHR43775:SF51">
    <property type="entry name" value="INACTIVE PHENOLPHTHIOCEROL SYNTHESIS POLYKETIDE SYNTHASE TYPE I PKS1-RELATED"/>
    <property type="match status" value="1"/>
</dbReference>
<dbReference type="GO" id="GO:0031177">
    <property type="term" value="F:phosphopantetheine binding"/>
    <property type="evidence" value="ECO:0007669"/>
    <property type="project" value="InterPro"/>
</dbReference>
<dbReference type="InterPro" id="IPR014030">
    <property type="entry name" value="Ketoacyl_synth_N"/>
</dbReference>
<dbReference type="GO" id="GO:0004315">
    <property type="term" value="F:3-oxoacyl-[acyl-carrier-protein] synthase activity"/>
    <property type="evidence" value="ECO:0007669"/>
    <property type="project" value="InterPro"/>
</dbReference>